<dbReference type="STRING" id="77586.A0A0D9VKH7"/>
<feature type="region of interest" description="Disordered" evidence="4">
    <location>
        <begin position="273"/>
        <end position="379"/>
    </location>
</feature>
<dbReference type="InterPro" id="IPR011598">
    <property type="entry name" value="bHLH_dom"/>
</dbReference>
<feature type="compositionally biased region" description="Polar residues" evidence="4">
    <location>
        <begin position="57"/>
        <end position="72"/>
    </location>
</feature>
<feature type="compositionally biased region" description="Low complexity" evidence="4">
    <location>
        <begin position="149"/>
        <end position="165"/>
    </location>
</feature>
<dbReference type="InterPro" id="IPR044295">
    <property type="entry name" value="BIM1/2/3"/>
</dbReference>
<feature type="compositionally biased region" description="Low complexity" evidence="4">
    <location>
        <begin position="306"/>
        <end position="323"/>
    </location>
</feature>
<organism evidence="6 7">
    <name type="scientific">Leersia perrieri</name>
    <dbReference type="NCBI Taxonomy" id="77586"/>
    <lineage>
        <taxon>Eukaryota</taxon>
        <taxon>Viridiplantae</taxon>
        <taxon>Streptophyta</taxon>
        <taxon>Embryophyta</taxon>
        <taxon>Tracheophyta</taxon>
        <taxon>Spermatophyta</taxon>
        <taxon>Magnoliopsida</taxon>
        <taxon>Liliopsida</taxon>
        <taxon>Poales</taxon>
        <taxon>Poaceae</taxon>
        <taxon>BOP clade</taxon>
        <taxon>Oryzoideae</taxon>
        <taxon>Oryzeae</taxon>
        <taxon>Oryzinae</taxon>
        <taxon>Leersia</taxon>
    </lineage>
</organism>
<feature type="compositionally biased region" description="Basic and acidic residues" evidence="4">
    <location>
        <begin position="176"/>
        <end position="196"/>
    </location>
</feature>
<name>A0A0D9VKH7_9ORYZ</name>
<dbReference type="Pfam" id="PF00010">
    <property type="entry name" value="HLH"/>
    <property type="match status" value="1"/>
</dbReference>
<dbReference type="GO" id="GO:0006351">
    <property type="term" value="P:DNA-templated transcription"/>
    <property type="evidence" value="ECO:0007669"/>
    <property type="project" value="InterPro"/>
</dbReference>
<reference evidence="7" key="2">
    <citation type="submission" date="2013-12" db="EMBL/GenBank/DDBJ databases">
        <authorList>
            <person name="Yu Y."/>
            <person name="Lee S."/>
            <person name="de Baynast K."/>
            <person name="Wissotski M."/>
            <person name="Liu L."/>
            <person name="Talag J."/>
            <person name="Goicoechea J."/>
            <person name="Angelova A."/>
            <person name="Jetty R."/>
            <person name="Kudrna D."/>
            <person name="Golser W."/>
            <person name="Rivera L."/>
            <person name="Zhang J."/>
            <person name="Wing R."/>
        </authorList>
    </citation>
    <scope>NUCLEOTIDE SEQUENCE</scope>
</reference>
<reference evidence="6" key="3">
    <citation type="submission" date="2015-04" db="UniProtKB">
        <authorList>
            <consortium name="EnsemblPlants"/>
        </authorList>
    </citation>
    <scope>IDENTIFICATION</scope>
</reference>
<evidence type="ECO:0000256" key="1">
    <source>
        <dbReference type="ARBA" id="ARBA00005510"/>
    </source>
</evidence>
<accession>A0A0D9VKH7</accession>
<evidence type="ECO:0000256" key="2">
    <source>
        <dbReference type="ARBA" id="ARBA00023015"/>
    </source>
</evidence>
<dbReference type="Gene3D" id="4.10.280.10">
    <property type="entry name" value="Helix-loop-helix DNA-binding domain"/>
    <property type="match status" value="1"/>
</dbReference>
<feature type="compositionally biased region" description="Polar residues" evidence="4">
    <location>
        <begin position="324"/>
        <end position="344"/>
    </location>
</feature>
<comment type="similarity">
    <text evidence="1">Belongs to the bHLH protein family.</text>
</comment>
<dbReference type="SMART" id="SM00353">
    <property type="entry name" value="HLH"/>
    <property type="match status" value="1"/>
</dbReference>
<protein>
    <recommendedName>
        <fullName evidence="5">BHLH domain-containing protein</fullName>
    </recommendedName>
</protein>
<evidence type="ECO:0000256" key="4">
    <source>
        <dbReference type="SAM" id="MobiDB-lite"/>
    </source>
</evidence>
<keyword evidence="3" id="KW-0804">Transcription</keyword>
<dbReference type="eggNOG" id="ENOG502SFJ6">
    <property type="taxonomic scope" value="Eukaryota"/>
</dbReference>
<feature type="compositionally biased region" description="Polar residues" evidence="4">
    <location>
        <begin position="139"/>
        <end position="148"/>
    </location>
</feature>
<dbReference type="PANTHER" id="PTHR46412">
    <property type="entry name" value="BES1-INTERACTING MYC-LIKE PROTEIN"/>
    <property type="match status" value="1"/>
</dbReference>
<feature type="region of interest" description="Disordered" evidence="4">
    <location>
        <begin position="121"/>
        <end position="196"/>
    </location>
</feature>
<dbReference type="PROSITE" id="PS50888">
    <property type="entry name" value="BHLH"/>
    <property type="match status" value="1"/>
</dbReference>
<evidence type="ECO:0000313" key="6">
    <source>
        <dbReference type="EnsemblPlants" id="LPERR02G25270.3"/>
    </source>
</evidence>
<dbReference type="GO" id="GO:0046983">
    <property type="term" value="F:protein dimerization activity"/>
    <property type="evidence" value="ECO:0007669"/>
    <property type="project" value="InterPro"/>
</dbReference>
<dbReference type="Proteomes" id="UP000032180">
    <property type="component" value="Chromosome 2"/>
</dbReference>
<evidence type="ECO:0000256" key="3">
    <source>
        <dbReference type="ARBA" id="ARBA00023163"/>
    </source>
</evidence>
<dbReference type="SUPFAM" id="SSF47459">
    <property type="entry name" value="HLH, helix-loop-helix DNA-binding domain"/>
    <property type="match status" value="1"/>
</dbReference>
<dbReference type="CDD" id="cd11453">
    <property type="entry name" value="bHLH_AtBIM_like"/>
    <property type="match status" value="1"/>
</dbReference>
<dbReference type="PANTHER" id="PTHR46412:SF4">
    <property type="entry name" value="OS02G0726700 PROTEIN"/>
    <property type="match status" value="1"/>
</dbReference>
<reference evidence="6 7" key="1">
    <citation type="submission" date="2012-08" db="EMBL/GenBank/DDBJ databases">
        <title>Oryza genome evolution.</title>
        <authorList>
            <person name="Wing R.A."/>
        </authorList>
    </citation>
    <scope>NUCLEOTIDE SEQUENCE</scope>
</reference>
<keyword evidence="7" id="KW-1185">Reference proteome</keyword>
<feature type="compositionally biased region" description="Polar residues" evidence="4">
    <location>
        <begin position="370"/>
        <end position="379"/>
    </location>
</feature>
<proteinExistence type="inferred from homology"/>
<dbReference type="GO" id="GO:0003700">
    <property type="term" value="F:DNA-binding transcription factor activity"/>
    <property type="evidence" value="ECO:0007669"/>
    <property type="project" value="InterPro"/>
</dbReference>
<sequence>MQLFQGEEPAHDFLSLRAGGPSSPPFQHRDTQHSSQGYGVEMHRSLKPMELAKQRSRSNGNGTAARSASPAGSDSEEHVLPGGVGTFSIRQASCTPSREEAGSHGVVRSGFAPVLHGARMENANETGGSGSRAYRAPSTMWQDSGIDQRSTATRADGRSSASSADQGPSTPRSKHSATEQRRRTKINDRQASREQEPTMKMLEILRELLPHTDQKRDKASFLSEVIEYIRFLQEKVQKYETADPERNHEDSKSMPWAKVYYRSCWRNTQNISQVQGGDLSPSTQDMNNEQYGSKQTSVAHPAPFNTQSITSAATSSSHMAAGTPQNWEKNSTSSNQPPWLSMSTTHHESESGNRMLKKHERQTHDDENHSISSAYSQGSVPEPFVTSRIKLVQYVANRIQFQICNRLFNRLTEALKKSGLDPSQTNISVEINMSKRARENTGDNSKCGRRRRLDGWVCSGAARLRLRLPPERVGIWGIWESGDFCGFRWDVAEWETKRLVGGGRGAGGRAAIREGHGAGAGQSDGQAGKVSTPCWFGGLKRSGVVIEYLGLVRRAFLPVSLRGLLGSYPLLEDTGLGEA</sequence>
<dbReference type="Gramene" id="LPERR02G25270.3">
    <property type="protein sequence ID" value="LPERR02G25270.3"/>
    <property type="gene ID" value="LPERR02G25270"/>
</dbReference>
<dbReference type="AlphaFoldDB" id="A0A0D9VKH7"/>
<feature type="compositionally biased region" description="Polar residues" evidence="4">
    <location>
        <begin position="273"/>
        <end position="298"/>
    </location>
</feature>
<evidence type="ECO:0000313" key="7">
    <source>
        <dbReference type="Proteomes" id="UP000032180"/>
    </source>
</evidence>
<dbReference type="InterPro" id="IPR036638">
    <property type="entry name" value="HLH_DNA-bd_sf"/>
</dbReference>
<dbReference type="EnsemblPlants" id="LPERR02G25270.3">
    <property type="protein sequence ID" value="LPERR02G25270.3"/>
    <property type="gene ID" value="LPERR02G25270"/>
</dbReference>
<keyword evidence="2" id="KW-0805">Transcription regulation</keyword>
<feature type="region of interest" description="Disordered" evidence="4">
    <location>
        <begin position="1"/>
        <end position="83"/>
    </location>
</feature>
<evidence type="ECO:0000259" key="5">
    <source>
        <dbReference type="PROSITE" id="PS50888"/>
    </source>
</evidence>
<feature type="domain" description="BHLH" evidence="5">
    <location>
        <begin position="170"/>
        <end position="232"/>
    </location>
</feature>